<feature type="chain" id="PRO_5003103290" description="Neprosin PEP catalytic domain-containing protein" evidence="1">
    <location>
        <begin position="20"/>
        <end position="364"/>
    </location>
</feature>
<dbReference type="Proteomes" id="UP000008694">
    <property type="component" value="Unassembled WGS sequence"/>
</dbReference>
<dbReference type="InterPro" id="IPR053168">
    <property type="entry name" value="Glutamic_endopeptidase"/>
</dbReference>
<dbReference type="PROSITE" id="PS52045">
    <property type="entry name" value="NEPROSIN_PEP_CD"/>
    <property type="match status" value="1"/>
</dbReference>
<keyword evidence="1" id="KW-0732">Signal</keyword>
<dbReference type="Gramene" id="fgenesh2_kg.6__426__AT5G05030.1">
    <property type="protein sequence ID" value="fgenesh2_kg.6__426__AT5G05030.1"/>
    <property type="gene ID" value="fgenesh2_kg.6__426__AT5G05030.1"/>
</dbReference>
<evidence type="ECO:0000256" key="1">
    <source>
        <dbReference type="SAM" id="SignalP"/>
    </source>
</evidence>
<dbReference type="OrthoDB" id="1858978at2759"/>
<feature type="domain" description="Neprosin PEP catalytic" evidence="2">
    <location>
        <begin position="116"/>
        <end position="363"/>
    </location>
</feature>
<proteinExistence type="predicted"/>
<dbReference type="EMBL" id="GL348718">
    <property type="protein sequence ID" value="EFH49441.1"/>
    <property type="molecule type" value="Genomic_DNA"/>
</dbReference>
<dbReference type="Pfam" id="PF14365">
    <property type="entry name" value="Neprosin_AP"/>
    <property type="match status" value="1"/>
</dbReference>
<protein>
    <recommendedName>
        <fullName evidence="2">Neprosin PEP catalytic domain-containing protein</fullName>
    </recommendedName>
</protein>
<evidence type="ECO:0000313" key="4">
    <source>
        <dbReference type="Proteomes" id="UP000008694"/>
    </source>
</evidence>
<gene>
    <name evidence="3" type="ORF">ARALYDRAFT_487292</name>
</gene>
<dbReference type="PANTHER" id="PTHR31589">
    <property type="entry name" value="PROTEIN, PUTATIVE (DUF239)-RELATED-RELATED"/>
    <property type="match status" value="1"/>
</dbReference>
<evidence type="ECO:0000313" key="3">
    <source>
        <dbReference type="EMBL" id="EFH49441.1"/>
    </source>
</evidence>
<organism evidence="4">
    <name type="scientific">Arabidopsis lyrata subsp. lyrata</name>
    <name type="common">Lyre-leaved rock-cress</name>
    <dbReference type="NCBI Taxonomy" id="81972"/>
    <lineage>
        <taxon>Eukaryota</taxon>
        <taxon>Viridiplantae</taxon>
        <taxon>Streptophyta</taxon>
        <taxon>Embryophyta</taxon>
        <taxon>Tracheophyta</taxon>
        <taxon>Spermatophyta</taxon>
        <taxon>Magnoliopsida</taxon>
        <taxon>eudicotyledons</taxon>
        <taxon>Gunneridae</taxon>
        <taxon>Pentapetalae</taxon>
        <taxon>rosids</taxon>
        <taxon>malvids</taxon>
        <taxon>Brassicales</taxon>
        <taxon>Brassicaceae</taxon>
        <taxon>Camelineae</taxon>
        <taxon>Arabidopsis</taxon>
    </lineage>
</organism>
<reference evidence="4" key="1">
    <citation type="journal article" date="2011" name="Nat. Genet.">
        <title>The Arabidopsis lyrata genome sequence and the basis of rapid genome size change.</title>
        <authorList>
            <person name="Hu T.T."/>
            <person name="Pattyn P."/>
            <person name="Bakker E.G."/>
            <person name="Cao J."/>
            <person name="Cheng J.-F."/>
            <person name="Clark R.M."/>
            <person name="Fahlgren N."/>
            <person name="Fawcett J.A."/>
            <person name="Grimwood J."/>
            <person name="Gundlach H."/>
            <person name="Haberer G."/>
            <person name="Hollister J.D."/>
            <person name="Ossowski S."/>
            <person name="Ottilar R.P."/>
            <person name="Salamov A.A."/>
            <person name="Schneeberger K."/>
            <person name="Spannagl M."/>
            <person name="Wang X."/>
            <person name="Yang L."/>
            <person name="Nasrallah M.E."/>
            <person name="Bergelson J."/>
            <person name="Carrington J.C."/>
            <person name="Gaut B.S."/>
            <person name="Schmutz J."/>
            <person name="Mayer K.F.X."/>
            <person name="Van de Peer Y."/>
            <person name="Grigoriev I.V."/>
            <person name="Nordborg M."/>
            <person name="Weigel D."/>
            <person name="Guo Y.-L."/>
        </authorList>
    </citation>
    <scope>NUCLEOTIDE SEQUENCE [LARGE SCALE GENOMIC DNA]</scope>
    <source>
        <strain evidence="4">cv. MN47</strain>
    </source>
</reference>
<sequence length="364" mass="40142">MDFVFKLVGFIFIVSIVQSKGNVRDLISVKLNENTIYDCVDIYKQPSLSHPLLKNHKIQLEPSFSISKPKNQVKRESERENIIECPNGTVPILRNTKRYVANAQYWTEKHLNPLTADSHGTHIAGVRTTDQGPYRGVIASLSVHDLNISRDQASYAHIYIGSGIYNKVNFIQTGWMINPSLFGDGRAWSYGFWKGANGAGCYNTICRGFVQVSKTDHLSGPLPQLPAGGERAISVSIQQDKKTGNWWTTDIRSNEPDVHIGYWPKELFDLISKSANIVGVTGSVQASPSGQSPPMGNGHFPTDDDAGSARVGEVKFIDNDFVVKGSDQYKLEKLLDSNKCYGLKDGKKLILFKYGGPGGNSCGI</sequence>
<dbReference type="Pfam" id="PF03080">
    <property type="entry name" value="Neprosin"/>
    <property type="match status" value="1"/>
</dbReference>
<dbReference type="HOGENOM" id="CLU_030538_1_0_1"/>
<evidence type="ECO:0000259" key="2">
    <source>
        <dbReference type="PROSITE" id="PS52045"/>
    </source>
</evidence>
<keyword evidence="4" id="KW-1185">Reference proteome</keyword>
<dbReference type="PANTHER" id="PTHR31589:SF91">
    <property type="entry name" value="PROTEIN, PUTATIVE (DUF239)-RELATED"/>
    <property type="match status" value="1"/>
</dbReference>
<name>D7LY85_ARALL</name>
<dbReference type="InterPro" id="IPR004314">
    <property type="entry name" value="Neprosin"/>
</dbReference>
<dbReference type="InterPro" id="IPR025521">
    <property type="entry name" value="Neprosin_propep"/>
</dbReference>
<dbReference type="STRING" id="81972.D7LY85"/>
<feature type="signal peptide" evidence="1">
    <location>
        <begin position="1"/>
        <end position="19"/>
    </location>
</feature>
<dbReference type="AlphaFoldDB" id="D7LY85"/>
<accession>D7LY85</accession>